<dbReference type="GeneID" id="5326680"/>
<keyword evidence="1 2" id="KW-0694">RNA-binding</keyword>
<dbReference type="Proteomes" id="UP000001106">
    <property type="component" value="Chromosome"/>
</dbReference>
<dbReference type="STRING" id="419665.Maeo_0996"/>
<dbReference type="Gene3D" id="3.30.110.60">
    <property type="entry name" value="YhbY-like"/>
    <property type="match status" value="1"/>
</dbReference>
<dbReference type="PANTHER" id="PTHR40065:SF3">
    <property type="entry name" value="RNA-BINDING PROTEIN YHBY"/>
    <property type="match status" value="1"/>
</dbReference>
<gene>
    <name evidence="4" type="ordered locus">Maeo_0996</name>
</gene>
<dbReference type="InterPro" id="IPR051925">
    <property type="entry name" value="RNA-binding_domain"/>
</dbReference>
<dbReference type="eggNOG" id="arCOG01346">
    <property type="taxonomic scope" value="Archaea"/>
</dbReference>
<dbReference type="InterPro" id="IPR035920">
    <property type="entry name" value="YhbY-like_sf"/>
</dbReference>
<evidence type="ECO:0000256" key="1">
    <source>
        <dbReference type="ARBA" id="ARBA00022884"/>
    </source>
</evidence>
<dbReference type="HOGENOM" id="CLU_095994_2_1_2"/>
<organism evidence="4 5">
    <name type="scientific">Methanococcus aeolicus (strain ATCC BAA-1280 / DSM 17508 / OCM 812 / Nankai-3)</name>
    <dbReference type="NCBI Taxonomy" id="419665"/>
    <lineage>
        <taxon>Archaea</taxon>
        <taxon>Methanobacteriati</taxon>
        <taxon>Methanobacteriota</taxon>
        <taxon>Methanomada group</taxon>
        <taxon>Methanococci</taxon>
        <taxon>Methanococcales</taxon>
        <taxon>Methanococcaceae</taxon>
        <taxon>Methanococcus</taxon>
    </lineage>
</organism>
<feature type="domain" description="CRM" evidence="3">
    <location>
        <begin position="12"/>
        <end position="109"/>
    </location>
</feature>
<dbReference type="GO" id="GO:0003723">
    <property type="term" value="F:RNA binding"/>
    <property type="evidence" value="ECO:0007669"/>
    <property type="project" value="UniProtKB-UniRule"/>
</dbReference>
<reference evidence="4" key="1">
    <citation type="submission" date="2007-06" db="EMBL/GenBank/DDBJ databases">
        <title>Complete sequence of Methanococcus aeolicus Nankai-3.</title>
        <authorList>
            <consortium name="US DOE Joint Genome Institute"/>
            <person name="Copeland A."/>
            <person name="Lucas S."/>
            <person name="Lapidus A."/>
            <person name="Barry K."/>
            <person name="Glavina del Rio T."/>
            <person name="Dalin E."/>
            <person name="Tice H."/>
            <person name="Pitluck S."/>
            <person name="Chain P."/>
            <person name="Malfatti S."/>
            <person name="Shin M."/>
            <person name="Vergez L."/>
            <person name="Schmutz J."/>
            <person name="Larimer F."/>
            <person name="Land M."/>
            <person name="Hauser L."/>
            <person name="Kyrpides N."/>
            <person name="Lykidis A."/>
            <person name="Sieprawska-Lupa M."/>
            <person name="Whitman W.B."/>
            <person name="Richardson P."/>
        </authorList>
    </citation>
    <scope>NUCLEOTIDE SEQUENCE [LARGE SCALE GENOMIC DNA]</scope>
    <source>
        <strain evidence="4">Nankai-3</strain>
    </source>
</reference>
<evidence type="ECO:0000313" key="4">
    <source>
        <dbReference type="EMBL" id="ABR56574.1"/>
    </source>
</evidence>
<dbReference type="RefSeq" id="WP_011973706.1">
    <property type="nucleotide sequence ID" value="NC_009635.1"/>
</dbReference>
<protein>
    <recommendedName>
        <fullName evidence="3">CRM domain-containing protein</fullName>
    </recommendedName>
</protein>
<dbReference type="SMART" id="SM01103">
    <property type="entry name" value="CRS1_YhbY"/>
    <property type="match status" value="1"/>
</dbReference>
<dbReference type="InterPro" id="IPR001890">
    <property type="entry name" value="RNA-binding_CRM"/>
</dbReference>
<dbReference type="PROSITE" id="PS51295">
    <property type="entry name" value="CRM"/>
    <property type="match status" value="1"/>
</dbReference>
<dbReference type="AlphaFoldDB" id="A6UVQ2"/>
<dbReference type="KEGG" id="mae:Maeo_0996"/>
<dbReference type="EMBL" id="CP000743">
    <property type="protein sequence ID" value="ABR56574.1"/>
    <property type="molecule type" value="Genomic_DNA"/>
</dbReference>
<dbReference type="NCBIfam" id="TIGR00253">
    <property type="entry name" value="RNA_bind_YhbY"/>
    <property type="match status" value="1"/>
</dbReference>
<dbReference type="SUPFAM" id="SSF75471">
    <property type="entry name" value="YhbY-like"/>
    <property type="match status" value="1"/>
</dbReference>
<dbReference type="Pfam" id="PF01985">
    <property type="entry name" value="CRS1_YhbY"/>
    <property type="match status" value="1"/>
</dbReference>
<dbReference type="InterPro" id="IPR017924">
    <property type="entry name" value="RNA-binding_YhbY"/>
</dbReference>
<evidence type="ECO:0000256" key="2">
    <source>
        <dbReference type="PROSITE-ProRule" id="PRU00626"/>
    </source>
</evidence>
<sequence>MNNEDVKKIIEKRLTSKAKKMLRAKSHSITPVVWVGKEGTDKVILEVKRQIKDRGLIKIKIRHGALDAEDKTDIAEKIANETNSEIVSLVGNVITLFKPREGWTRYNTTKPKKEYIEQFEKFRKDRLFKGRR</sequence>
<evidence type="ECO:0000259" key="3">
    <source>
        <dbReference type="PROSITE" id="PS51295"/>
    </source>
</evidence>
<proteinExistence type="predicted"/>
<name>A6UVQ2_META3</name>
<keyword evidence="5" id="KW-1185">Reference proteome</keyword>
<dbReference type="PANTHER" id="PTHR40065">
    <property type="entry name" value="RNA-BINDING PROTEIN YHBY"/>
    <property type="match status" value="1"/>
</dbReference>
<evidence type="ECO:0000313" key="5">
    <source>
        <dbReference type="Proteomes" id="UP000001106"/>
    </source>
</evidence>
<accession>A6UVQ2</accession>